<name>A0A193GH33_9BORD</name>
<reference evidence="1 2" key="1">
    <citation type="submission" date="2016-06" db="EMBL/GenBank/DDBJ databases">
        <title>Complete genome sequences of Bordetella bronchialis and Bordetella flabilis.</title>
        <authorList>
            <person name="LiPuma J.J."/>
            <person name="Spilker T."/>
        </authorList>
    </citation>
    <scope>NUCLEOTIDE SEQUENCE [LARGE SCALE GENOMIC DNA]</scope>
    <source>
        <strain evidence="1 2">AU10664</strain>
    </source>
</reference>
<evidence type="ECO:0000313" key="1">
    <source>
        <dbReference type="EMBL" id="ANN78898.1"/>
    </source>
</evidence>
<accession>A0A193GH33</accession>
<evidence type="ECO:0000313" key="2">
    <source>
        <dbReference type="Proteomes" id="UP000091926"/>
    </source>
</evidence>
<keyword evidence="2" id="KW-1185">Reference proteome</keyword>
<organism evidence="1 2">
    <name type="scientific">Bordetella flabilis</name>
    <dbReference type="NCBI Taxonomy" id="463014"/>
    <lineage>
        <taxon>Bacteria</taxon>
        <taxon>Pseudomonadati</taxon>
        <taxon>Pseudomonadota</taxon>
        <taxon>Betaproteobacteria</taxon>
        <taxon>Burkholderiales</taxon>
        <taxon>Alcaligenaceae</taxon>
        <taxon>Bordetella</taxon>
    </lineage>
</organism>
<dbReference type="Proteomes" id="UP000091926">
    <property type="component" value="Chromosome"/>
</dbReference>
<protein>
    <submittedName>
        <fullName evidence="1">Uncharacterized protein</fullName>
    </submittedName>
</protein>
<dbReference type="AlphaFoldDB" id="A0A193GH33"/>
<dbReference type="EMBL" id="CP016172">
    <property type="protein sequence ID" value="ANN78898.1"/>
    <property type="molecule type" value="Genomic_DNA"/>
</dbReference>
<dbReference type="KEGG" id="bfz:BAU07_18820"/>
<sequence>MRMPNTAVPCWPAKLSKRNWRTCRAAILPLLLVSLASCSSYTTVPKIPTPAADLMAPVPTGSEYLGSVLPELNASQADLDRWGQTLQDSLTR</sequence>
<gene>
    <name evidence="1" type="ORF">BAU07_18820</name>
</gene>
<proteinExistence type="predicted"/>